<feature type="transmembrane region" description="Helical" evidence="1">
    <location>
        <begin position="21"/>
        <end position="39"/>
    </location>
</feature>
<proteinExistence type="predicted"/>
<gene>
    <name evidence="2" type="ORF">ACFPWU_02755</name>
</gene>
<keyword evidence="3" id="KW-1185">Reference proteome</keyword>
<dbReference type="Proteomes" id="UP001596098">
    <property type="component" value="Unassembled WGS sequence"/>
</dbReference>
<keyword evidence="1" id="KW-0812">Transmembrane</keyword>
<evidence type="ECO:0000313" key="3">
    <source>
        <dbReference type="Proteomes" id="UP001596098"/>
    </source>
</evidence>
<sequence>MSTALRPMSPRDPHEDGRVASSLELFFDLVFVVAVSTAASELHHQLADGHVLDGVVSYLMVFFSIWWAWMNFTWFATAFDTDDWLYRVTTFVQMAGVLVLAAGIHPAFTDGDLRIVVIGYVVMRLAMVSQWLRAARQSPAHARTARAYAVGITACQVLWGASLLLDGTVATVAVVVLIACETAVPAVAERFEVTPRHPHHITERYNLFTLIVLGESLLASSNAFYGALHGAADVTDLVLMASLVLVATAAMWWIYFWPAHHRCVHDLRSSFRYGYGHFFVLAAAAAFSAGVEVEIGRLVATAEGDHAVLHVMSAVEASFTVTVPIALFLLTTWWLAIRAQAPRSVNVALPLAAVVVLLDPLVPVPVVVVAVVLVAVVVLLVRHAPVPHSTSG</sequence>
<dbReference type="EMBL" id="JBHSQI010000002">
    <property type="protein sequence ID" value="MFC6152583.1"/>
    <property type="molecule type" value="Genomic_DNA"/>
</dbReference>
<feature type="transmembrane region" description="Helical" evidence="1">
    <location>
        <begin position="84"/>
        <end position="107"/>
    </location>
</feature>
<accession>A0ABW1QW30</accession>
<dbReference type="PANTHER" id="PTHR36840">
    <property type="entry name" value="BLL5714 PROTEIN"/>
    <property type="match status" value="1"/>
</dbReference>
<feature type="transmembrane region" description="Helical" evidence="1">
    <location>
        <begin position="207"/>
        <end position="225"/>
    </location>
</feature>
<feature type="transmembrane region" description="Helical" evidence="1">
    <location>
        <begin position="270"/>
        <end position="291"/>
    </location>
</feature>
<keyword evidence="1" id="KW-0472">Membrane</keyword>
<organism evidence="2 3">
    <name type="scientific">Nocardioides yefusunii</name>
    <dbReference type="NCBI Taxonomy" id="2500546"/>
    <lineage>
        <taxon>Bacteria</taxon>
        <taxon>Bacillati</taxon>
        <taxon>Actinomycetota</taxon>
        <taxon>Actinomycetes</taxon>
        <taxon>Propionibacteriales</taxon>
        <taxon>Nocardioidaceae</taxon>
        <taxon>Nocardioides</taxon>
    </lineage>
</organism>
<dbReference type="RefSeq" id="WP_128219748.1">
    <property type="nucleotide sequence ID" value="NZ_CP034929.1"/>
</dbReference>
<protein>
    <submittedName>
        <fullName evidence="2">Low temperature requirement protein A</fullName>
    </submittedName>
</protein>
<feature type="transmembrane region" description="Helical" evidence="1">
    <location>
        <begin position="348"/>
        <end position="381"/>
    </location>
</feature>
<feature type="transmembrane region" description="Helical" evidence="1">
    <location>
        <begin position="51"/>
        <end position="72"/>
    </location>
</feature>
<dbReference type="InterPro" id="IPR010640">
    <property type="entry name" value="Low_temperature_requirement_A"/>
</dbReference>
<dbReference type="Pfam" id="PF06772">
    <property type="entry name" value="LtrA"/>
    <property type="match status" value="1"/>
</dbReference>
<keyword evidence="1" id="KW-1133">Transmembrane helix</keyword>
<evidence type="ECO:0000313" key="2">
    <source>
        <dbReference type="EMBL" id="MFC6152583.1"/>
    </source>
</evidence>
<comment type="caution">
    <text evidence="2">The sequence shown here is derived from an EMBL/GenBank/DDBJ whole genome shotgun (WGS) entry which is preliminary data.</text>
</comment>
<feature type="transmembrane region" description="Helical" evidence="1">
    <location>
        <begin position="237"/>
        <end position="258"/>
    </location>
</feature>
<evidence type="ECO:0000256" key="1">
    <source>
        <dbReference type="SAM" id="Phobius"/>
    </source>
</evidence>
<feature type="transmembrane region" description="Helical" evidence="1">
    <location>
        <begin position="311"/>
        <end position="336"/>
    </location>
</feature>
<dbReference type="PANTHER" id="PTHR36840:SF1">
    <property type="entry name" value="BLL5714 PROTEIN"/>
    <property type="match status" value="1"/>
</dbReference>
<feature type="transmembrane region" description="Helical" evidence="1">
    <location>
        <begin position="168"/>
        <end position="187"/>
    </location>
</feature>
<name>A0ABW1QW30_9ACTN</name>
<reference evidence="3" key="1">
    <citation type="journal article" date="2019" name="Int. J. Syst. Evol. Microbiol.">
        <title>The Global Catalogue of Microorganisms (GCM) 10K type strain sequencing project: providing services to taxonomists for standard genome sequencing and annotation.</title>
        <authorList>
            <consortium name="The Broad Institute Genomics Platform"/>
            <consortium name="The Broad Institute Genome Sequencing Center for Infectious Disease"/>
            <person name="Wu L."/>
            <person name="Ma J."/>
        </authorList>
    </citation>
    <scope>NUCLEOTIDE SEQUENCE [LARGE SCALE GENOMIC DNA]</scope>
    <source>
        <strain evidence="3">DFY28</strain>
    </source>
</reference>